<evidence type="ECO:0000313" key="1">
    <source>
        <dbReference type="EMBL" id="RXV64190.1"/>
    </source>
</evidence>
<dbReference type="AlphaFoldDB" id="A0A4Q2A6I0"/>
<comment type="caution">
    <text evidence="1">The sequence shown here is derived from an EMBL/GenBank/DDBJ whole genome shotgun (WGS) entry which is preliminary data.</text>
</comment>
<organism evidence="1 2">
    <name type="scientific">Burkholderia stabilis</name>
    <dbReference type="NCBI Taxonomy" id="95485"/>
    <lineage>
        <taxon>Bacteria</taxon>
        <taxon>Pseudomonadati</taxon>
        <taxon>Pseudomonadota</taxon>
        <taxon>Betaproteobacteria</taxon>
        <taxon>Burkholderiales</taxon>
        <taxon>Burkholderiaceae</taxon>
        <taxon>Burkholderia</taxon>
        <taxon>Burkholderia cepacia complex</taxon>
    </lineage>
</organism>
<evidence type="ECO:0000313" key="2">
    <source>
        <dbReference type="Proteomes" id="UP000289650"/>
    </source>
</evidence>
<dbReference type="Proteomes" id="UP000289650">
    <property type="component" value="Unassembled WGS sequence"/>
</dbReference>
<dbReference type="EMBL" id="QWEX01000005">
    <property type="protein sequence ID" value="RXV64190.1"/>
    <property type="molecule type" value="Genomic_DNA"/>
</dbReference>
<gene>
    <name evidence="1" type="ORF">D1006_41100</name>
</gene>
<dbReference type="OrthoDB" id="9021678at2"/>
<accession>A0A4Q2A6I0</accession>
<name>A0A4Q2A6I0_9BURK</name>
<proteinExistence type="predicted"/>
<protein>
    <submittedName>
        <fullName evidence="1">Uncharacterized protein</fullName>
    </submittedName>
</protein>
<reference evidence="1 2" key="1">
    <citation type="submission" date="2018-08" db="EMBL/GenBank/DDBJ databases">
        <title>Mountain-cultivated ginseng endophyte, Burkholderia stabilis and its activity against ginseng root rot disease.</title>
        <authorList>
            <person name="Tapan Kumar M."/>
            <person name="Bae H."/>
            <person name="Shanmugam G."/>
            <person name="Jeon J."/>
        </authorList>
    </citation>
    <scope>NUCLEOTIDE SEQUENCE [LARGE SCALE GENOMIC DNA]</scope>
    <source>
        <strain evidence="1 2">EB159</strain>
    </source>
</reference>
<sequence>MTAIEKEAVEAARAYELQLRTVPDWDDEDGSVWVRANKAGRNRLLTALAALSDEGALRVILANPGVEPDGETPFPLVEIHDVQAWRARFNGGH</sequence>
<dbReference type="RefSeq" id="WP_129518780.1">
    <property type="nucleotide sequence ID" value="NZ_QWEX01000005.1"/>
</dbReference>